<evidence type="ECO:0000313" key="3">
    <source>
        <dbReference type="Proteomes" id="UP000657421"/>
    </source>
</evidence>
<name>A0ABR7NAY8_9FIRM</name>
<accession>A0ABR7NAY8</accession>
<sequence>MKRNACGLILLVCSSLYFSGCGYAGPEKAVRRELDYIQKLDEDAISSFFSYENFPLNSDQSSGTGSDTTEAIRLFFENFKYHIDSSTQSQNGTEATVNVSLTNLDAQELAKDLCREIYRDSLSYSHSDYDIHSAFSLMKECLERNDYPEKTTTATIHLTSENDVWTIDSTPELEDDLTGGLVSYLSDPYLLSPEDILDLTLAPFKDFTAEDWQSYLEISDVFAVGTDQADTIDQLLFQQIAAFFDYQITDVVQDGDDAKVTVNITSLDLNTVIESCLGPLRDYGTSTESIRASSEEFNRKTGEILITALEDNVSSTVTQITILLHNDGHTWDPVLDTSFTDALLGNLDESLASLNAAAE</sequence>
<dbReference type="EMBL" id="JACRSZ010000010">
    <property type="protein sequence ID" value="MBC8573575.1"/>
    <property type="molecule type" value="Genomic_DNA"/>
</dbReference>
<dbReference type="Proteomes" id="UP000657421">
    <property type="component" value="Unassembled WGS sequence"/>
</dbReference>
<comment type="caution">
    <text evidence="2">The sequence shown here is derived from an EMBL/GenBank/DDBJ whole genome shotgun (WGS) entry which is preliminary data.</text>
</comment>
<reference evidence="2 3" key="1">
    <citation type="submission" date="2020-08" db="EMBL/GenBank/DDBJ databases">
        <title>Genome public.</title>
        <authorList>
            <person name="Liu C."/>
            <person name="Sun Q."/>
        </authorList>
    </citation>
    <scope>NUCLEOTIDE SEQUENCE [LARGE SCALE GENOMIC DNA]</scope>
    <source>
        <strain evidence="2 3">NSJ-46</strain>
    </source>
</reference>
<organism evidence="2 3">
    <name type="scientific">Jingyaoa shaoxingensis</name>
    <dbReference type="NCBI Taxonomy" id="2763671"/>
    <lineage>
        <taxon>Bacteria</taxon>
        <taxon>Bacillati</taxon>
        <taxon>Bacillota</taxon>
        <taxon>Clostridia</taxon>
        <taxon>Lachnospirales</taxon>
        <taxon>Lachnospiraceae</taxon>
        <taxon>Jingyaoa</taxon>
    </lineage>
</organism>
<proteinExistence type="predicted"/>
<protein>
    <recommendedName>
        <fullName evidence="4">DUF5105 domain-containing protein</fullName>
    </recommendedName>
</protein>
<gene>
    <name evidence="2" type="ORF">H8716_10845</name>
</gene>
<feature type="signal peptide" evidence="1">
    <location>
        <begin position="1"/>
        <end position="24"/>
    </location>
</feature>
<evidence type="ECO:0008006" key="4">
    <source>
        <dbReference type="Google" id="ProtNLM"/>
    </source>
</evidence>
<evidence type="ECO:0000256" key="1">
    <source>
        <dbReference type="SAM" id="SignalP"/>
    </source>
</evidence>
<keyword evidence="1" id="KW-0732">Signal</keyword>
<dbReference type="RefSeq" id="WP_249308857.1">
    <property type="nucleotide sequence ID" value="NZ_JACRSZ010000010.1"/>
</dbReference>
<keyword evidence="3" id="KW-1185">Reference proteome</keyword>
<feature type="chain" id="PRO_5045792896" description="DUF5105 domain-containing protein" evidence="1">
    <location>
        <begin position="25"/>
        <end position="359"/>
    </location>
</feature>
<evidence type="ECO:0000313" key="2">
    <source>
        <dbReference type="EMBL" id="MBC8573575.1"/>
    </source>
</evidence>